<evidence type="ECO:0000259" key="3">
    <source>
        <dbReference type="Pfam" id="PF01764"/>
    </source>
</evidence>
<organism evidence="4">
    <name type="scientific">Rhodosorus marinus</name>
    <dbReference type="NCBI Taxonomy" id="101924"/>
    <lineage>
        <taxon>Eukaryota</taxon>
        <taxon>Rhodophyta</taxon>
        <taxon>Stylonematophyceae</taxon>
        <taxon>Stylonematales</taxon>
        <taxon>Stylonemataceae</taxon>
        <taxon>Rhodosorus</taxon>
    </lineage>
</organism>
<feature type="transmembrane region" description="Helical" evidence="2">
    <location>
        <begin position="261"/>
        <end position="288"/>
    </location>
</feature>
<proteinExistence type="predicted"/>
<dbReference type="AlphaFoldDB" id="A0A7S2ZEY9"/>
<feature type="compositionally biased region" description="Acidic residues" evidence="1">
    <location>
        <begin position="779"/>
        <end position="789"/>
    </location>
</feature>
<keyword evidence="2" id="KW-0472">Membrane</keyword>
<keyword evidence="2" id="KW-1133">Transmembrane helix</keyword>
<gene>
    <name evidence="4" type="ORF">RMAR00112_LOCUS5767</name>
</gene>
<keyword evidence="2" id="KW-0812">Transmembrane</keyword>
<sequence>MMNETLQLTIDSELCDSNGDGVESNAQSIVHSASVPMLKIETLHASELGRVSAVFLVSIVFMIVYNAFYYTMSKTVWLQSIVLDGGGTYWYHFPPQWFRILDFSIESILCLFTGTSTVFYALAVFSQTRKNRTREMLFVLVLGVSVTCILVPLSETAFQSVASFNFEMLSNDIQASTILMGCLGATGMIFYIWSTIISFRIPRQQSMPLSYYPRMAIVAVFFITRTLACTVILVNFDWIPACSLVVALMKMRLQTVTYSDNVVFLLAANAVLEFGILCCLMIDLVLTYRHLLKLNYLEYRSLQIGFRQFSSYLGITMLLLTVFGILTATLISTDVLYGISRYTGRYNFRPASGRLAYVAVLPAFTLQQMFYMLPASARSISDLLRCRNEKIPNTTEGQYRYRSLEKRGQPQFKRNSFVLETCVTLFNLGWLAYSYGKKQKKEERRPMDFGCSKYNVSLYAADNLTDTHAVVYAASDRIVVAFRGTSSTRNIGTDLRTSMGPLEELHSETDGTTDENTRSSLCGHEGPMVHRGFLDAYLSIRPAVSAEVKRLYQNQARPIFCTGHSLGGALATLCSYDLSRTLEPEEGLFCYTFGSPRVGNQQFSNLYNERVPRTWRIINAKDPVTKMPPPLYFRHVGQAALITAQGELFIDPTMFELGWMHSSRSILPNFRLATHSNSGYAQSLATFVERRDELKVRTRCGVWKNELDIFKSGQRSTRFSSIIPTSSRRAPSTSLSSSFLVSSGGAEKLYAKAWVSPKLGEGAANREINPSHSTVTFEKEDEDPTKDVP</sequence>
<feature type="transmembrane region" description="Helical" evidence="2">
    <location>
        <begin position="173"/>
        <end position="194"/>
    </location>
</feature>
<feature type="transmembrane region" description="Helical" evidence="2">
    <location>
        <begin position="48"/>
        <end position="68"/>
    </location>
</feature>
<accession>A0A7S2ZEY9</accession>
<dbReference type="GO" id="GO:0006629">
    <property type="term" value="P:lipid metabolic process"/>
    <property type="evidence" value="ECO:0007669"/>
    <property type="project" value="InterPro"/>
</dbReference>
<dbReference type="PANTHER" id="PTHR45856:SF24">
    <property type="entry name" value="FUNGAL LIPASE-LIKE DOMAIN-CONTAINING PROTEIN"/>
    <property type="match status" value="1"/>
</dbReference>
<dbReference type="CDD" id="cd00519">
    <property type="entry name" value="Lipase_3"/>
    <property type="match status" value="1"/>
</dbReference>
<name>A0A7S2ZEY9_9RHOD</name>
<feature type="transmembrane region" description="Helical" evidence="2">
    <location>
        <begin position="137"/>
        <end position="153"/>
    </location>
</feature>
<dbReference type="SUPFAM" id="SSF53474">
    <property type="entry name" value="alpha/beta-Hydrolases"/>
    <property type="match status" value="1"/>
</dbReference>
<dbReference type="Pfam" id="PF01764">
    <property type="entry name" value="Lipase_3"/>
    <property type="match status" value="1"/>
</dbReference>
<dbReference type="Gene3D" id="3.40.50.1820">
    <property type="entry name" value="alpha/beta hydrolase"/>
    <property type="match status" value="1"/>
</dbReference>
<feature type="transmembrane region" description="Helical" evidence="2">
    <location>
        <begin position="103"/>
        <end position="125"/>
    </location>
</feature>
<dbReference type="InterPro" id="IPR002921">
    <property type="entry name" value="Fungal_lipase-type"/>
</dbReference>
<feature type="transmembrane region" description="Helical" evidence="2">
    <location>
        <begin position="215"/>
        <end position="241"/>
    </location>
</feature>
<feature type="region of interest" description="Disordered" evidence="1">
    <location>
        <begin position="761"/>
        <end position="789"/>
    </location>
</feature>
<dbReference type="PANTHER" id="PTHR45856">
    <property type="entry name" value="ALPHA/BETA-HYDROLASES SUPERFAMILY PROTEIN"/>
    <property type="match status" value="1"/>
</dbReference>
<evidence type="ECO:0000313" key="4">
    <source>
        <dbReference type="EMBL" id="CAE0037816.1"/>
    </source>
</evidence>
<evidence type="ECO:0000256" key="2">
    <source>
        <dbReference type="SAM" id="Phobius"/>
    </source>
</evidence>
<protein>
    <recommendedName>
        <fullName evidence="3">Fungal lipase-type domain-containing protein</fullName>
    </recommendedName>
</protein>
<dbReference type="InterPro" id="IPR029058">
    <property type="entry name" value="AB_hydrolase_fold"/>
</dbReference>
<dbReference type="InterPro" id="IPR051218">
    <property type="entry name" value="Sec_MonoDiacylglyc_Lipase"/>
</dbReference>
<feature type="transmembrane region" description="Helical" evidence="2">
    <location>
        <begin position="309"/>
        <end position="331"/>
    </location>
</feature>
<evidence type="ECO:0000256" key="1">
    <source>
        <dbReference type="SAM" id="MobiDB-lite"/>
    </source>
</evidence>
<reference evidence="4" key="1">
    <citation type="submission" date="2021-01" db="EMBL/GenBank/DDBJ databases">
        <authorList>
            <person name="Corre E."/>
            <person name="Pelletier E."/>
            <person name="Niang G."/>
            <person name="Scheremetjew M."/>
            <person name="Finn R."/>
            <person name="Kale V."/>
            <person name="Holt S."/>
            <person name="Cochrane G."/>
            <person name="Meng A."/>
            <person name="Brown T."/>
            <person name="Cohen L."/>
        </authorList>
    </citation>
    <scope>NUCLEOTIDE SEQUENCE</scope>
    <source>
        <strain evidence="4">CCMP 769</strain>
    </source>
</reference>
<dbReference type="EMBL" id="HBHW01007596">
    <property type="protein sequence ID" value="CAE0037816.1"/>
    <property type="molecule type" value="Transcribed_RNA"/>
</dbReference>
<feature type="domain" description="Fungal lipase-type" evidence="3">
    <location>
        <begin position="479"/>
        <end position="630"/>
    </location>
</feature>